<dbReference type="InterPro" id="IPR040079">
    <property type="entry name" value="Glutathione_S-Trfase"/>
</dbReference>
<dbReference type="OrthoDB" id="4951845at2759"/>
<dbReference type="Proteomes" id="UP000664169">
    <property type="component" value="Unassembled WGS sequence"/>
</dbReference>
<dbReference type="InterPro" id="IPR036282">
    <property type="entry name" value="Glutathione-S-Trfase_C_sf"/>
</dbReference>
<name>A0A8H3G285_9LECA</name>
<dbReference type="PROSITE" id="PS50404">
    <property type="entry name" value="GST_NTER"/>
    <property type="match status" value="1"/>
</dbReference>
<feature type="domain" description="GST C-terminal" evidence="3">
    <location>
        <begin position="465"/>
        <end position="595"/>
    </location>
</feature>
<comment type="caution">
    <text evidence="4">The sequence shown here is derived from an EMBL/GenBank/DDBJ whole genome shotgun (WGS) entry which is preliminary data.</text>
</comment>
<feature type="region of interest" description="Disordered" evidence="1">
    <location>
        <begin position="210"/>
        <end position="230"/>
    </location>
</feature>
<protein>
    <recommendedName>
        <fullName evidence="6">Glutathione S-transferase</fullName>
    </recommendedName>
</protein>
<evidence type="ECO:0000259" key="3">
    <source>
        <dbReference type="PROSITE" id="PS50405"/>
    </source>
</evidence>
<evidence type="ECO:0000313" key="5">
    <source>
        <dbReference type="Proteomes" id="UP000664169"/>
    </source>
</evidence>
<dbReference type="InterPro" id="IPR004045">
    <property type="entry name" value="Glutathione_S-Trfase_N"/>
</dbReference>
<dbReference type="PANTHER" id="PTHR43968:SF6">
    <property type="entry name" value="GLUTATHIONE S-TRANSFERASE OMEGA"/>
    <property type="match status" value="1"/>
</dbReference>
<dbReference type="CDD" id="cd00299">
    <property type="entry name" value="GST_C_family"/>
    <property type="match status" value="1"/>
</dbReference>
<feature type="compositionally biased region" description="Polar residues" evidence="1">
    <location>
        <begin position="28"/>
        <end position="49"/>
    </location>
</feature>
<dbReference type="SFLD" id="SFLDS00019">
    <property type="entry name" value="Glutathione_Transferase_(cytos"/>
    <property type="match status" value="1"/>
</dbReference>
<dbReference type="CDD" id="cd00570">
    <property type="entry name" value="GST_N_family"/>
    <property type="match status" value="1"/>
</dbReference>
<dbReference type="Pfam" id="PF13410">
    <property type="entry name" value="GST_C_2"/>
    <property type="match status" value="1"/>
</dbReference>
<dbReference type="SUPFAM" id="SSF52833">
    <property type="entry name" value="Thioredoxin-like"/>
    <property type="match status" value="1"/>
</dbReference>
<dbReference type="InterPro" id="IPR050983">
    <property type="entry name" value="GST_Omega/HSP26"/>
</dbReference>
<reference evidence="4" key="1">
    <citation type="submission" date="2021-03" db="EMBL/GenBank/DDBJ databases">
        <authorList>
            <person name="Tagirdzhanova G."/>
        </authorList>
    </citation>
    <scope>NUCLEOTIDE SEQUENCE</scope>
</reference>
<dbReference type="PANTHER" id="PTHR43968">
    <property type="match status" value="1"/>
</dbReference>
<feature type="region of interest" description="Disordered" evidence="1">
    <location>
        <begin position="1"/>
        <end position="69"/>
    </location>
</feature>
<gene>
    <name evidence="4" type="ORF">GOMPHAMPRED_006413</name>
</gene>
<dbReference type="AlphaFoldDB" id="A0A8H3G285"/>
<dbReference type="PROSITE" id="PS50405">
    <property type="entry name" value="GST_CTER"/>
    <property type="match status" value="1"/>
</dbReference>
<dbReference type="InterPro" id="IPR010987">
    <property type="entry name" value="Glutathione-S-Trfase_C-like"/>
</dbReference>
<dbReference type="InterPro" id="IPR036249">
    <property type="entry name" value="Thioredoxin-like_sf"/>
</dbReference>
<feature type="domain" description="GST N-terminal" evidence="2">
    <location>
        <begin position="380"/>
        <end position="459"/>
    </location>
</feature>
<evidence type="ECO:0000259" key="2">
    <source>
        <dbReference type="PROSITE" id="PS50404"/>
    </source>
</evidence>
<evidence type="ECO:0000256" key="1">
    <source>
        <dbReference type="SAM" id="MobiDB-lite"/>
    </source>
</evidence>
<dbReference type="SUPFAM" id="SSF47616">
    <property type="entry name" value="GST C-terminal domain-like"/>
    <property type="match status" value="1"/>
</dbReference>
<organism evidence="4 5">
    <name type="scientific">Gomphillus americanus</name>
    <dbReference type="NCBI Taxonomy" id="1940652"/>
    <lineage>
        <taxon>Eukaryota</taxon>
        <taxon>Fungi</taxon>
        <taxon>Dikarya</taxon>
        <taxon>Ascomycota</taxon>
        <taxon>Pezizomycotina</taxon>
        <taxon>Lecanoromycetes</taxon>
        <taxon>OSLEUM clade</taxon>
        <taxon>Ostropomycetidae</taxon>
        <taxon>Ostropales</taxon>
        <taxon>Graphidaceae</taxon>
        <taxon>Gomphilloideae</taxon>
        <taxon>Gomphillus</taxon>
    </lineage>
</organism>
<accession>A0A8H3G285</accession>
<proteinExistence type="predicted"/>
<keyword evidence="5" id="KW-1185">Reference proteome</keyword>
<dbReference type="GO" id="GO:0005737">
    <property type="term" value="C:cytoplasm"/>
    <property type="evidence" value="ECO:0007669"/>
    <property type="project" value="TreeGrafter"/>
</dbReference>
<evidence type="ECO:0000313" key="4">
    <source>
        <dbReference type="EMBL" id="CAF9931828.1"/>
    </source>
</evidence>
<dbReference type="SFLD" id="SFLDG00358">
    <property type="entry name" value="Main_(cytGST)"/>
    <property type="match status" value="1"/>
</dbReference>
<feature type="compositionally biased region" description="Polar residues" evidence="1">
    <location>
        <begin position="9"/>
        <end position="20"/>
    </location>
</feature>
<dbReference type="Gene3D" id="3.40.30.10">
    <property type="entry name" value="Glutaredoxin"/>
    <property type="match status" value="1"/>
</dbReference>
<dbReference type="EMBL" id="CAJPDQ010000040">
    <property type="protein sequence ID" value="CAF9931828.1"/>
    <property type="molecule type" value="Genomic_DNA"/>
</dbReference>
<dbReference type="Gene3D" id="1.20.1050.10">
    <property type="match status" value="1"/>
</dbReference>
<evidence type="ECO:0008006" key="6">
    <source>
        <dbReference type="Google" id="ProtNLM"/>
    </source>
</evidence>
<dbReference type="Pfam" id="PF13409">
    <property type="entry name" value="GST_N_2"/>
    <property type="match status" value="1"/>
</dbReference>
<sequence length="595" mass="66695">MEDNPFGSFATSTEPQTDPTFNPHIDPSLQSATAAVYATSPTGQNNQHNVPFYPPHAPGANSPFQGLQGPLPVARHEIQRMQNPTPTRTRAAPPTPHNTGGGQFGILKLSYPETPLQRIRQDISVGLQTPDGTDKKKDPVHLTGMRKVIDPPDLDMWRDKLFNVNEIIYLTEEEFQTYFPHVDNVYSHRSTQQYKRKPFITSYWDCRLKGRPPGTPKSTDPTKKKRKRVARERNLCDVKIKITEYFPGARQLMAQTQSTIDQSQTDSFFVPDGPFDTPGQAQAFADLVSGPTTTEAPLPGADGSRFYSIQRVNGTSAHGENEEFAGGHKHDLAESDRVKKNSIIRDILKDEKEKKKIRKTFSKKASGAAANTIRRHSKEHELKFYASCFDPYVQQVWIALEAKKMDYQYIEVDPFNKPKALTDIHPSGIIPAIRHGDGFSCYESTVILQYLDDIHLTNNLTPSKAAQQRAYTGMWIDHVNKSLVPSFYALSSSQELSTQLAKTSELRASLDKLVMAADPEGPFFSGPELSLVDYHAAPFLLRLSRVLKPLKGWLDAEEGSRLYAWLDALESHPAAKATLSSDEVYTDGYDQYDPR</sequence>